<dbReference type="SUPFAM" id="SSF52540">
    <property type="entry name" value="P-loop containing nucleoside triphosphate hydrolases"/>
    <property type="match status" value="1"/>
</dbReference>
<dbReference type="SMART" id="SM00490">
    <property type="entry name" value="HELICc"/>
    <property type="match status" value="1"/>
</dbReference>
<organism evidence="4 5">
    <name type="scientific">Brevibacterium aurantiacum</name>
    <dbReference type="NCBI Taxonomy" id="273384"/>
    <lineage>
        <taxon>Bacteria</taxon>
        <taxon>Bacillati</taxon>
        <taxon>Actinomycetota</taxon>
        <taxon>Actinomycetes</taxon>
        <taxon>Micrococcales</taxon>
        <taxon>Brevibacteriaceae</taxon>
        <taxon>Brevibacterium</taxon>
    </lineage>
</organism>
<sequence length="1062" mass="118854">MNESASLPPGIYELLVDGSLDALIADLDESGYADVQPVDIADFPSRAAHHIGKKVESALEQAAAEDRVALANRVLRALQDEGDALQLNSDRHELKSVFLDFPASRPLTPLTETALLTNASGTPSLQSELRLEMESADRVDLLCAFVKWTGITVLEQSLERLQKRGVPIRVLTTTYIGATDRKALDRLVNDFGAEVRVNYDSRTTHLHAKAWLFYRKTGFDTGYVGSSNLSRTALVDGLEWNVRVSRKATKSLMENFDATFESYWESNQFVEYIPSRDAKKLDDSLAAARSGGSRSSSTTSSGITTHYLDVRPYPHQIEMLEELSSERSEHGRTRNLLVAATGTGKTIVAALDYERLLNQARDLARAQGRANRPLRVLFVAHRKEILEQALETYRLVLKRGDLGSLLVGGQPADDPDHVFASVQMLSSDHQLERWASDHFDVVVIDEFHHAEARTYRKILDWFKPKQLLGLTATPERADGVNVAQAFFDGRVASELRLWDALDADLLVPFHYFGIADNVDLRHVTFRAGGYDSAELSKLYTGNDNRAALILRQLKEKVLDPQAMRALGFCASVDHAIYMARVFTEAGIASVSLSGYSTAEERDMTLQRLRAGSLQCIFTVDLFNEGVDVPEVDTVLMLRPTQSATVFLQQLGRGLRRARGKAVLTVLDFVGHQHAKFRFDIPLRAMTGIPRGRLKDAVEKGFPQMPGGSQIILDRVAQKRVLDSIKSQLTLKTQALLSDIRQHKPEETSPLEYQLCDYLSHAGRDLPDIYKPRDRTAGELKFPATWSAVRHLAFSASESSAVERMLASQIMYRIKALAHVDDQERAAEYRRLLALGPTSRQEFSNDPYAAMLYYTFWPKGDGGSINEGLDEIRSNDYLCQELDQLLSVTTASSRSIPRTLEGEIGRLPLRTHARYSREELLAAFGMGTIEKPQPGNFREGVKWFKDHQTDVLLVTLRKSEADFSPSTLYKDYALTPELFHWESQSGTSVESPTGQRYIHHREQGSRVLLFVRQSKSDDLGTSPYTCLGTAEYESHEGSRPIQIVWKLDRPMPTDLFLEAKAVS</sequence>
<proteinExistence type="predicted"/>
<dbReference type="Gene3D" id="3.40.50.300">
    <property type="entry name" value="P-loop containing nucleotide triphosphate hydrolases"/>
    <property type="match status" value="2"/>
</dbReference>
<comment type="caution">
    <text evidence="4">The sequence shown here is derived from an EMBL/GenBank/DDBJ whole genome shotgun (WGS) entry which is preliminary data.</text>
</comment>
<dbReference type="RefSeq" id="WP_096147183.1">
    <property type="nucleotide sequence ID" value="NZ_JBQDWX010000007.1"/>
</dbReference>
<keyword evidence="1" id="KW-0175">Coiled coil</keyword>
<dbReference type="CDD" id="cd09203">
    <property type="entry name" value="PLDc_N_DEXD_b1"/>
    <property type="match status" value="1"/>
</dbReference>
<dbReference type="InterPro" id="IPR025202">
    <property type="entry name" value="PLD-like_dom"/>
</dbReference>
<dbReference type="InterPro" id="IPR052511">
    <property type="entry name" value="ATP-dep_Helicase"/>
</dbReference>
<reference evidence="4 5" key="1">
    <citation type="journal article" date="2017" name="Elife">
        <title>Extensive horizontal gene transfer in cheese-associated bacteria.</title>
        <authorList>
            <person name="Bonham K.S."/>
            <person name="Wolfe B.E."/>
            <person name="Dutton R.J."/>
        </authorList>
    </citation>
    <scope>NUCLEOTIDE SEQUENCE [LARGE SCALE GENOMIC DNA]</scope>
    <source>
        <strain evidence="4 5">738_8</strain>
    </source>
</reference>
<dbReference type="Proteomes" id="UP000217881">
    <property type="component" value="Unassembled WGS sequence"/>
</dbReference>
<evidence type="ECO:0000313" key="5">
    <source>
        <dbReference type="Proteomes" id="UP000217881"/>
    </source>
</evidence>
<dbReference type="Pfam" id="PF04851">
    <property type="entry name" value="ResIII"/>
    <property type="match status" value="1"/>
</dbReference>
<evidence type="ECO:0000256" key="1">
    <source>
        <dbReference type="SAM" id="Coils"/>
    </source>
</evidence>
<dbReference type="Pfam" id="PF11907">
    <property type="entry name" value="DUF3427"/>
    <property type="match status" value="1"/>
</dbReference>
<feature type="domain" description="Helicase ATP-binding" evidence="2">
    <location>
        <begin position="326"/>
        <end position="492"/>
    </location>
</feature>
<dbReference type="PROSITE" id="PS51192">
    <property type="entry name" value="HELICASE_ATP_BIND_1"/>
    <property type="match status" value="1"/>
</dbReference>
<dbReference type="CDD" id="cd18032">
    <property type="entry name" value="DEXHc_RE_I_III_res"/>
    <property type="match status" value="1"/>
</dbReference>
<dbReference type="InterPro" id="IPR014001">
    <property type="entry name" value="Helicase_ATP-bd"/>
</dbReference>
<accession>A0A2A3ZKF1</accession>
<dbReference type="Pfam" id="PF13091">
    <property type="entry name" value="PLDc_2"/>
    <property type="match status" value="1"/>
</dbReference>
<dbReference type="InterPro" id="IPR021835">
    <property type="entry name" value="DUF3427"/>
</dbReference>
<evidence type="ECO:0000313" key="4">
    <source>
        <dbReference type="EMBL" id="PCC52026.1"/>
    </source>
</evidence>
<feature type="domain" description="Helicase C-terminal" evidence="3">
    <location>
        <begin position="552"/>
        <end position="701"/>
    </location>
</feature>
<evidence type="ECO:0000259" key="3">
    <source>
        <dbReference type="PROSITE" id="PS51194"/>
    </source>
</evidence>
<dbReference type="Pfam" id="PF00271">
    <property type="entry name" value="Helicase_C"/>
    <property type="match status" value="1"/>
</dbReference>
<evidence type="ECO:0000259" key="2">
    <source>
        <dbReference type="PROSITE" id="PS51192"/>
    </source>
</evidence>
<dbReference type="SUPFAM" id="SSF56024">
    <property type="entry name" value="Phospholipase D/nuclease"/>
    <property type="match status" value="1"/>
</dbReference>
<gene>
    <name evidence="4" type="ORF">CIK59_18830</name>
</gene>
<dbReference type="EMBL" id="NRHA01000053">
    <property type="protein sequence ID" value="PCC52026.1"/>
    <property type="molecule type" value="Genomic_DNA"/>
</dbReference>
<dbReference type="InterPro" id="IPR001650">
    <property type="entry name" value="Helicase_C-like"/>
</dbReference>
<dbReference type="CDD" id="cd18799">
    <property type="entry name" value="SF2_C_EcoAI-like"/>
    <property type="match status" value="1"/>
</dbReference>
<dbReference type="GO" id="GO:0005524">
    <property type="term" value="F:ATP binding"/>
    <property type="evidence" value="ECO:0007669"/>
    <property type="project" value="InterPro"/>
</dbReference>
<dbReference type="PANTHER" id="PTHR47962">
    <property type="entry name" value="ATP-DEPENDENT HELICASE LHR-RELATED-RELATED"/>
    <property type="match status" value="1"/>
</dbReference>
<dbReference type="AlphaFoldDB" id="A0A2A3ZKF1"/>
<dbReference type="PANTHER" id="PTHR47962:SF7">
    <property type="entry name" value="MITOCHONDRIAL ATP-DEPENDENT HELICASE IRC3-RELATED"/>
    <property type="match status" value="1"/>
</dbReference>
<protein>
    <recommendedName>
        <fullName evidence="6">DUF3427 domain-containing protein</fullName>
    </recommendedName>
</protein>
<dbReference type="PROSITE" id="PS51194">
    <property type="entry name" value="HELICASE_CTER"/>
    <property type="match status" value="1"/>
</dbReference>
<dbReference type="GO" id="GO:0003677">
    <property type="term" value="F:DNA binding"/>
    <property type="evidence" value="ECO:0007669"/>
    <property type="project" value="InterPro"/>
</dbReference>
<dbReference type="GO" id="GO:0016887">
    <property type="term" value="F:ATP hydrolysis activity"/>
    <property type="evidence" value="ECO:0007669"/>
    <property type="project" value="TreeGrafter"/>
</dbReference>
<name>A0A2A3ZKF1_BREAU</name>
<dbReference type="InterPro" id="IPR006935">
    <property type="entry name" value="Helicase/UvrB_N"/>
</dbReference>
<feature type="coiled-coil region" evidence="1">
    <location>
        <begin position="61"/>
        <end position="95"/>
    </location>
</feature>
<evidence type="ECO:0008006" key="6">
    <source>
        <dbReference type="Google" id="ProtNLM"/>
    </source>
</evidence>
<dbReference type="SMART" id="SM00487">
    <property type="entry name" value="DEXDc"/>
    <property type="match status" value="1"/>
</dbReference>
<dbReference type="InterPro" id="IPR027417">
    <property type="entry name" value="P-loop_NTPase"/>
</dbReference>
<dbReference type="Gene3D" id="3.30.870.10">
    <property type="entry name" value="Endonuclease Chain A"/>
    <property type="match status" value="1"/>
</dbReference>